<name>A0A4C2A631_EUMVA</name>
<evidence type="ECO:0000313" key="3">
    <source>
        <dbReference type="Proteomes" id="UP000299102"/>
    </source>
</evidence>
<keyword evidence="3" id="KW-1185">Reference proteome</keyword>
<evidence type="ECO:0000256" key="1">
    <source>
        <dbReference type="SAM" id="MobiDB-lite"/>
    </source>
</evidence>
<comment type="caution">
    <text evidence="2">The sequence shown here is derived from an EMBL/GenBank/DDBJ whole genome shotgun (WGS) entry which is preliminary data.</text>
</comment>
<gene>
    <name evidence="2" type="ORF">EVAR_69234_1</name>
</gene>
<accession>A0A4C2A631</accession>
<reference evidence="2 3" key="1">
    <citation type="journal article" date="2019" name="Commun. Biol.">
        <title>The bagworm genome reveals a unique fibroin gene that provides high tensile strength.</title>
        <authorList>
            <person name="Kono N."/>
            <person name="Nakamura H."/>
            <person name="Ohtoshi R."/>
            <person name="Tomita M."/>
            <person name="Numata K."/>
            <person name="Arakawa K."/>
        </authorList>
    </citation>
    <scope>NUCLEOTIDE SEQUENCE [LARGE SCALE GENOMIC DNA]</scope>
</reference>
<dbReference type="EMBL" id="BGZK01002605">
    <property type="protein sequence ID" value="GBP95262.1"/>
    <property type="molecule type" value="Genomic_DNA"/>
</dbReference>
<sequence>MLDLTVIDDGQMDRQVTGNRWTPSPMDTRNRRRVTRPLLASWVGIGYLMEEEWVIREKDGVMGERVK</sequence>
<proteinExistence type="predicted"/>
<evidence type="ECO:0000313" key="2">
    <source>
        <dbReference type="EMBL" id="GBP95262.1"/>
    </source>
</evidence>
<organism evidence="2 3">
    <name type="scientific">Eumeta variegata</name>
    <name type="common">Bagworm moth</name>
    <name type="synonym">Eumeta japonica</name>
    <dbReference type="NCBI Taxonomy" id="151549"/>
    <lineage>
        <taxon>Eukaryota</taxon>
        <taxon>Metazoa</taxon>
        <taxon>Ecdysozoa</taxon>
        <taxon>Arthropoda</taxon>
        <taxon>Hexapoda</taxon>
        <taxon>Insecta</taxon>
        <taxon>Pterygota</taxon>
        <taxon>Neoptera</taxon>
        <taxon>Endopterygota</taxon>
        <taxon>Lepidoptera</taxon>
        <taxon>Glossata</taxon>
        <taxon>Ditrysia</taxon>
        <taxon>Tineoidea</taxon>
        <taxon>Psychidae</taxon>
        <taxon>Oiketicinae</taxon>
        <taxon>Eumeta</taxon>
    </lineage>
</organism>
<feature type="compositionally biased region" description="Polar residues" evidence="1">
    <location>
        <begin position="14"/>
        <end position="27"/>
    </location>
</feature>
<dbReference type="AlphaFoldDB" id="A0A4C2A631"/>
<protein>
    <submittedName>
        <fullName evidence="2">Uncharacterized protein</fullName>
    </submittedName>
</protein>
<dbReference type="Proteomes" id="UP000299102">
    <property type="component" value="Unassembled WGS sequence"/>
</dbReference>
<feature type="region of interest" description="Disordered" evidence="1">
    <location>
        <begin position="1"/>
        <end position="29"/>
    </location>
</feature>